<sequence length="812" mass="92853">MALSSRHHTYTPAHAVHYEVYFPGLTVKADPAASPSILEAHSLKDVLILLQLLEERRQAGWCAIGFLTYEAGYAFWNEGINIDNDVNKTSAQLLTAGPSFHDTPYWGMIYQGTMFDGLPLAWFVLLPPGTSFLSRADSRNDTPSLPERSFSLGTLEWPIDHKTYTEHVHAIQKQIQKGALHELNYTAQAKTSFDGDPLTFFHRLRALQKGLYHAYIDLGDWVIASVSPELFFSWQEDTLIMRPMKGTARRGRFLEEDRCIEEELRRSYKNRTENELTVQGMLSEMKALAPDGEEPEVSSAFDIETYPHIFQMTSTLKTRLRPEIGLPDIFEALFPSGSIAGYPKGYALNITRRLEKTLRGLYTGTIGIITPDQIIFNIAIRTALIHRPSGTLTFGSGSGITLRSRAEEEYAEMKLKANILDYARIHHPERTAMQLPTQTPEQVSLDRPVQQPQHISYRQPIPFALLETMRLEHGRFPLLDRHLKRLEKSMRYFRDRYTDPDGCIQHVQEVLMHVARRHAEGVYRLRLIAATDVAGPSDALGPFDSLDLTHTLESTRMYEQNSYDSAYNEAHDSAHSTAHKTSRSSAYSRGHAQNAVFHPYRIQNGYIYAWNAGVRIELSKLTDPWDKTDLLRPSLPASDSVNIPSIPVYLAHRPIDANDPRYFHKTLDRAHYETFLSQFRNDRPHHWEKQRQHRLPGHLHHHIQGHLHHYLQDCEQSAVLSSRVGTHMPFDVLLYNQHGHITELTRANLVIQRGRRYLTPPLEAGLLPGVFRQTLLEAGEIEESVLLLDDLKTADHIWAINALRGWMRVKLF</sequence>
<dbReference type="InterPro" id="IPR043132">
    <property type="entry name" value="BCAT-like_C"/>
</dbReference>
<reference evidence="3" key="1">
    <citation type="journal article" date="2018" name="Sci. Rep.">
        <title>Lignite coal burning seam in the remote Altai Mountains harbors a hydrogen-driven thermophilic microbial community.</title>
        <authorList>
            <person name="Kadnikov V.V."/>
            <person name="Mardanov A.V."/>
            <person name="Ivasenko D.A."/>
            <person name="Antsiferov D.V."/>
            <person name="Beletsky A.V."/>
            <person name="Karnachuk O.V."/>
            <person name="Ravin N.V."/>
        </authorList>
    </citation>
    <scope>NUCLEOTIDE SEQUENCE [LARGE SCALE GENOMIC DNA]</scope>
</reference>
<dbReference type="PANTHER" id="PTHR11236">
    <property type="entry name" value="AMINOBENZOATE/ANTHRANILATE SYNTHASE"/>
    <property type="match status" value="1"/>
</dbReference>
<dbReference type="InterPro" id="IPR015890">
    <property type="entry name" value="Chorismate_C"/>
</dbReference>
<comment type="caution">
    <text evidence="2">The sequence shown here is derived from an EMBL/GenBank/DDBJ whole genome shotgun (WGS) entry which is preliminary data.</text>
</comment>
<dbReference type="InterPro" id="IPR043131">
    <property type="entry name" value="BCAT-like_N"/>
</dbReference>
<name>A0A2R6XXP0_9BACL</name>
<dbReference type="InterPro" id="IPR005801">
    <property type="entry name" value="ADC_synthase"/>
</dbReference>
<gene>
    <name evidence="2" type="ORF">BSOLF_0039</name>
</gene>
<accession>A0A2R6XXP0</accession>
<proteinExistence type="predicted"/>
<protein>
    <submittedName>
        <fullName evidence="2">Para-aminobenzoate synthase, aminase component</fullName>
    </submittedName>
</protein>
<dbReference type="Proteomes" id="UP000244338">
    <property type="component" value="Unassembled WGS sequence"/>
</dbReference>
<dbReference type="InterPro" id="IPR001544">
    <property type="entry name" value="Aminotrans_IV"/>
</dbReference>
<dbReference type="AlphaFoldDB" id="A0A2R6XXP0"/>
<dbReference type="PANTHER" id="PTHR11236:SF50">
    <property type="entry name" value="AMINODEOXYCHORISMATE SYNTHASE COMPONENT 1"/>
    <property type="match status" value="1"/>
</dbReference>
<dbReference type="SUPFAM" id="SSF56322">
    <property type="entry name" value="ADC synthase"/>
    <property type="match status" value="1"/>
</dbReference>
<evidence type="ECO:0000313" key="3">
    <source>
        <dbReference type="Proteomes" id="UP000244338"/>
    </source>
</evidence>
<dbReference type="GO" id="GO:0046820">
    <property type="term" value="F:4-amino-4-deoxychorismate synthase activity"/>
    <property type="evidence" value="ECO:0007669"/>
    <property type="project" value="TreeGrafter"/>
</dbReference>
<feature type="domain" description="Chorismate-utilising enzyme C-terminal" evidence="1">
    <location>
        <begin position="161"/>
        <end position="416"/>
    </location>
</feature>
<dbReference type="Gene3D" id="3.20.10.10">
    <property type="entry name" value="D-amino Acid Aminotransferase, subunit A, domain 2"/>
    <property type="match status" value="1"/>
</dbReference>
<evidence type="ECO:0000259" key="1">
    <source>
        <dbReference type="Pfam" id="PF00425"/>
    </source>
</evidence>
<dbReference type="Pfam" id="PF01063">
    <property type="entry name" value="Aminotran_4"/>
    <property type="match status" value="2"/>
</dbReference>
<organism evidence="2 3">
    <name type="scientific">Candidatus Carbonibacillus altaicus</name>
    <dbReference type="NCBI Taxonomy" id="2163959"/>
    <lineage>
        <taxon>Bacteria</taxon>
        <taxon>Bacillati</taxon>
        <taxon>Bacillota</taxon>
        <taxon>Bacilli</taxon>
        <taxon>Bacillales</taxon>
        <taxon>Candidatus Carbonibacillus</taxon>
    </lineage>
</organism>
<dbReference type="GO" id="GO:0000162">
    <property type="term" value="P:L-tryptophan biosynthetic process"/>
    <property type="evidence" value="ECO:0007669"/>
    <property type="project" value="TreeGrafter"/>
</dbReference>
<dbReference type="InterPro" id="IPR036038">
    <property type="entry name" value="Aminotransferase-like"/>
</dbReference>
<dbReference type="SUPFAM" id="SSF56752">
    <property type="entry name" value="D-aminoacid aminotransferase-like PLP-dependent enzymes"/>
    <property type="match status" value="2"/>
</dbReference>
<dbReference type="EMBL" id="PEBX01000171">
    <property type="protein sequence ID" value="PTQ55183.1"/>
    <property type="molecule type" value="Genomic_DNA"/>
</dbReference>
<dbReference type="Gene3D" id="3.60.120.10">
    <property type="entry name" value="Anthranilate synthase"/>
    <property type="match status" value="1"/>
</dbReference>
<dbReference type="Gene3D" id="3.30.470.10">
    <property type="match status" value="1"/>
</dbReference>
<dbReference type="InterPro" id="IPR019999">
    <property type="entry name" value="Anth_synth_I-like"/>
</dbReference>
<dbReference type="Pfam" id="PF00425">
    <property type="entry name" value="Chorismate_bind"/>
    <property type="match status" value="1"/>
</dbReference>
<evidence type="ECO:0000313" key="2">
    <source>
        <dbReference type="EMBL" id="PTQ55183.1"/>
    </source>
</evidence>